<gene>
    <name evidence="2" type="ORF">I4J89_07235</name>
</gene>
<organism evidence="2 3">
    <name type="scientific">Actinoplanes aureus</name>
    <dbReference type="NCBI Taxonomy" id="2792083"/>
    <lineage>
        <taxon>Bacteria</taxon>
        <taxon>Bacillati</taxon>
        <taxon>Actinomycetota</taxon>
        <taxon>Actinomycetes</taxon>
        <taxon>Micromonosporales</taxon>
        <taxon>Micromonosporaceae</taxon>
        <taxon>Actinoplanes</taxon>
    </lineage>
</organism>
<dbReference type="AlphaFoldDB" id="A0A931FVE9"/>
<dbReference type="SUPFAM" id="SSF81301">
    <property type="entry name" value="Nucleotidyltransferase"/>
    <property type="match status" value="1"/>
</dbReference>
<dbReference type="EMBL" id="JADQTO010000003">
    <property type="protein sequence ID" value="MBG0561253.1"/>
    <property type="molecule type" value="Genomic_DNA"/>
</dbReference>
<dbReference type="Proteomes" id="UP000598146">
    <property type="component" value="Unassembled WGS sequence"/>
</dbReference>
<dbReference type="RefSeq" id="WP_196413053.1">
    <property type="nucleotide sequence ID" value="NZ_JADQTO010000003.1"/>
</dbReference>
<proteinExistence type="predicted"/>
<sequence>MDMLDKVLAEAAADPTVRGVVLTGSHARGLATSRSDLDVTVVVTEQEVPWRHRLRTTELDETVCTVDGLADTSVHWRRYGFRGARVLLDRLDGGIATLVDRQAVPTAEEAERLAREMLDTYVNQLYRAAKSRRDGHPELAQLDEIEAVPWLLETVFALHGRLRPYNKYLPWELATHPLPEDWNAALTPARLPTGALPLFPAVAGLARRCGHGDVLDAWGDDIGLILACCADARPL</sequence>
<evidence type="ECO:0000259" key="1">
    <source>
        <dbReference type="Pfam" id="PF01909"/>
    </source>
</evidence>
<protein>
    <submittedName>
        <fullName evidence="2">Nucleotidyltransferase domain-containing protein</fullName>
    </submittedName>
</protein>
<dbReference type="Gene3D" id="3.30.460.10">
    <property type="entry name" value="Beta Polymerase, domain 2"/>
    <property type="match status" value="1"/>
</dbReference>
<dbReference type="InterPro" id="IPR043519">
    <property type="entry name" value="NT_sf"/>
</dbReference>
<reference evidence="2" key="1">
    <citation type="submission" date="2020-11" db="EMBL/GenBank/DDBJ databases">
        <title>Isolation and identification of active actinomycetes.</title>
        <authorList>
            <person name="Sun X."/>
        </authorList>
    </citation>
    <scope>NUCLEOTIDE SEQUENCE</scope>
    <source>
        <strain evidence="2">NEAU-A11</strain>
    </source>
</reference>
<accession>A0A931FVE9</accession>
<keyword evidence="3" id="KW-1185">Reference proteome</keyword>
<evidence type="ECO:0000313" key="3">
    <source>
        <dbReference type="Proteomes" id="UP000598146"/>
    </source>
</evidence>
<dbReference type="InterPro" id="IPR002934">
    <property type="entry name" value="Polymerase_NTP_transf_dom"/>
</dbReference>
<comment type="caution">
    <text evidence="2">The sequence shown here is derived from an EMBL/GenBank/DDBJ whole genome shotgun (WGS) entry which is preliminary data.</text>
</comment>
<feature type="domain" description="Polymerase nucleotidyl transferase" evidence="1">
    <location>
        <begin position="14"/>
        <end position="46"/>
    </location>
</feature>
<dbReference type="Pfam" id="PF01909">
    <property type="entry name" value="NTP_transf_2"/>
    <property type="match status" value="1"/>
</dbReference>
<dbReference type="GO" id="GO:0016779">
    <property type="term" value="F:nucleotidyltransferase activity"/>
    <property type="evidence" value="ECO:0007669"/>
    <property type="project" value="InterPro"/>
</dbReference>
<name>A0A931FVE9_9ACTN</name>
<evidence type="ECO:0000313" key="2">
    <source>
        <dbReference type="EMBL" id="MBG0561253.1"/>
    </source>
</evidence>